<dbReference type="InterPro" id="IPR051546">
    <property type="entry name" value="Aspartate_Ammonia-Lyase"/>
</dbReference>
<accession>A0AB36SPN0</accession>
<gene>
    <name evidence="3" type="primary">aspA</name>
    <name evidence="3" type="ORF">CN596_12435</name>
</gene>
<dbReference type="Proteomes" id="UP000220934">
    <property type="component" value="Unassembled WGS sequence"/>
</dbReference>
<dbReference type="GO" id="GO:0008797">
    <property type="term" value="F:aspartate ammonia-lyase activity"/>
    <property type="evidence" value="ECO:0007669"/>
    <property type="project" value="UniProtKB-EC"/>
</dbReference>
<evidence type="ECO:0000256" key="1">
    <source>
        <dbReference type="ARBA" id="ARBA00022490"/>
    </source>
</evidence>
<keyword evidence="1" id="KW-0963">Cytoplasm</keyword>
<dbReference type="SUPFAM" id="SSF48557">
    <property type="entry name" value="L-aspartase-like"/>
    <property type="match status" value="1"/>
</dbReference>
<keyword evidence="2 3" id="KW-0456">Lyase</keyword>
<protein>
    <submittedName>
        <fullName evidence="3">Aspartate ammonia-lyase</fullName>
        <ecNumber evidence="3">4.3.1.1</ecNumber>
    </submittedName>
</protein>
<reference evidence="3 4" key="1">
    <citation type="submission" date="2017-09" db="EMBL/GenBank/DDBJ databases">
        <title>Large-scale bioinformatics analysis of Bacillus genomes uncovers conserved roles of natural products in bacterial physiology.</title>
        <authorList>
            <consortium name="Agbiome Team Llc"/>
            <person name="Bleich R.M."/>
            <person name="Kirk G.J."/>
            <person name="Santa Maria K.C."/>
            <person name="Allen S.E."/>
            <person name="Farag S."/>
            <person name="Shank E.A."/>
            <person name="Bowers A."/>
        </authorList>
    </citation>
    <scope>NUCLEOTIDE SEQUENCE [LARGE SCALE GENOMIC DNA]</scope>
    <source>
        <strain evidence="3 4">AFS027958</strain>
    </source>
</reference>
<dbReference type="InterPro" id="IPR008948">
    <property type="entry name" value="L-Aspartase-like"/>
</dbReference>
<sequence>MSMTNKNMRVEKDFLGAKELPIKTYYGIQTLRAVENFPITGYKIHESLIRSFAIVKKAAA</sequence>
<dbReference type="GO" id="GO:0006531">
    <property type="term" value="P:aspartate metabolic process"/>
    <property type="evidence" value="ECO:0007669"/>
    <property type="project" value="TreeGrafter"/>
</dbReference>
<dbReference type="GO" id="GO:0005829">
    <property type="term" value="C:cytosol"/>
    <property type="evidence" value="ECO:0007669"/>
    <property type="project" value="TreeGrafter"/>
</dbReference>
<dbReference type="PANTHER" id="PTHR42696">
    <property type="entry name" value="ASPARTATE AMMONIA-LYASE"/>
    <property type="match status" value="1"/>
</dbReference>
<organism evidence="3 4">
    <name type="scientific">Bacillus toyonensis</name>
    <dbReference type="NCBI Taxonomy" id="155322"/>
    <lineage>
        <taxon>Bacteria</taxon>
        <taxon>Bacillati</taxon>
        <taxon>Bacillota</taxon>
        <taxon>Bacilli</taxon>
        <taxon>Bacillales</taxon>
        <taxon>Bacillaceae</taxon>
        <taxon>Bacillus</taxon>
        <taxon>Bacillus cereus group</taxon>
    </lineage>
</organism>
<dbReference type="PANTHER" id="PTHR42696:SF2">
    <property type="entry name" value="ASPARTATE AMMONIA-LYASE"/>
    <property type="match status" value="1"/>
</dbReference>
<evidence type="ECO:0000313" key="3">
    <source>
        <dbReference type="EMBL" id="PEN54677.1"/>
    </source>
</evidence>
<dbReference type="EC" id="4.3.1.1" evidence="3"/>
<dbReference type="EMBL" id="NUAJ01000013">
    <property type="protein sequence ID" value="PEN54677.1"/>
    <property type="molecule type" value="Genomic_DNA"/>
</dbReference>
<feature type="non-terminal residue" evidence="3">
    <location>
        <position position="60"/>
    </location>
</feature>
<evidence type="ECO:0000256" key="2">
    <source>
        <dbReference type="ARBA" id="ARBA00023239"/>
    </source>
</evidence>
<proteinExistence type="predicted"/>
<evidence type="ECO:0000313" key="4">
    <source>
        <dbReference type="Proteomes" id="UP000220934"/>
    </source>
</evidence>
<name>A0AB36SPN0_9BACI</name>
<comment type="caution">
    <text evidence="3">The sequence shown here is derived from an EMBL/GenBank/DDBJ whole genome shotgun (WGS) entry which is preliminary data.</text>
</comment>
<dbReference type="AlphaFoldDB" id="A0AB36SPN0"/>
<dbReference type="InterPro" id="IPR024083">
    <property type="entry name" value="Fumarase/histidase_N"/>
</dbReference>
<dbReference type="Gene3D" id="1.10.275.10">
    <property type="entry name" value="Fumarase/aspartase (N-terminal domain)"/>
    <property type="match status" value="1"/>
</dbReference>